<comment type="caution">
    <text evidence="3">The sequence shown here is derived from an EMBL/GenBank/DDBJ whole genome shotgun (WGS) entry which is preliminary data.</text>
</comment>
<name>A0A848LL34_9BACT</name>
<dbReference type="Pfam" id="PF05729">
    <property type="entry name" value="NACHT"/>
    <property type="match status" value="1"/>
</dbReference>
<dbReference type="AlphaFoldDB" id="A0A848LL34"/>
<keyword evidence="4" id="KW-1185">Reference proteome</keyword>
<sequence>MLLLGILAPTASHSQASPSPEHAAVVTDILGYAERHAKSDGAMQTRLVVDLFRDNPARLTSQRVARIYEEEYSRVREANRPGAFRKLVPNLGWVAALILLVLLAFRDVLKDWLTQRIRATSGWLYGRIAGRPFFWRTALRHYQQALHSKYGLLKIPFRPNQPLRMRDIYVPLKIKCALDADDTDAHEFVTRWRRLVVVGTPGAGKSMLLKHLTLSYAEGRMLDLPDRPVPILLELHRFNEPKATFEDVLEAELARGDFPQARSFVSSGLEQGRLMLLLDGLDEVSSVERKRVVQVIRDALDQYKKCRAIITCRDAVYRGEFDDVVEQRLEIDAFKDEQLWRFLGSWEEDLNRQGKSIEQLMLTLHDRPRIMDLARNPLMLTIIAYLYSDTDFVLPNSRAEFYRESTDILLDLWHQEHNRFKAVAKRLLLQHLALFNQDTTTEQGQERLTMERLVVLEQTRKLLPDLNIHPDEANAMLDEIVERSGLLLEIDGGERYRFAHLTLQEYLAATKLMNDASGMVDRFKADRDAWRETVKLWCGLDHDSTEFIRAIHAMEPLTAVECLADAQKVQPALANQILEGFKSRLGSDAADEAVVKAFGSIASDSRPRGEAMFQWLKESLATARDKSRCMAIAKALSLTNKVEAARLLAERYVEYAEARAILVCMGDLAVPTLEAVVETGSLNVLDDLLAIGTPLAAKALVPLLWHPDDTISMRAAWRMAALFQKQGVEAALREHPLTPEQRDAESPGWVWQPFNEPKGSSLPTIAGRVALLLKQAPAEAAPPEPYHSLDPRLAIPVCAIQRYSEAGFPTAREGERYLAYHARLRETLLGERPEDVTVEPPLFLSTDARARAGYRGVLKPQVIEELLAVMSPGSAWRSLFIHLPVRLQSTLLFRLFDRPRPTEQDWSNVTSPVEYAVHDNWHLRTVLLLGMLLSALAILHAMLSILGAPDRLTWSNGLLLLGAAASGLFWIGLPGYMGGALWAANRSVGSFLGPVIAVGDLISRGISDLDEFREFILELSWLPATVPLATLMMSRFIPGLYVAMLWGLLLVVVLTLIFHAARRERRARNPFKGLLTFPRPGTPGRRSADAVTLRDSLPQRWHPIQGRATA</sequence>
<dbReference type="InterPro" id="IPR027417">
    <property type="entry name" value="P-loop_NTPase"/>
</dbReference>
<dbReference type="PROSITE" id="PS50837">
    <property type="entry name" value="NACHT"/>
    <property type="match status" value="1"/>
</dbReference>
<proteinExistence type="predicted"/>
<feature type="transmembrane region" description="Helical" evidence="1">
    <location>
        <begin position="958"/>
        <end position="977"/>
    </location>
</feature>
<dbReference type="RefSeq" id="WP_169347705.1">
    <property type="nucleotide sequence ID" value="NZ_JABBJJ010000137.1"/>
</dbReference>
<dbReference type="PANTHER" id="PTHR46844">
    <property type="entry name" value="SLR5058 PROTEIN"/>
    <property type="match status" value="1"/>
</dbReference>
<feature type="transmembrane region" description="Helical" evidence="1">
    <location>
        <begin position="1040"/>
        <end position="1061"/>
    </location>
</feature>
<dbReference type="Gene3D" id="3.40.50.300">
    <property type="entry name" value="P-loop containing nucleotide triphosphate hydrolases"/>
    <property type="match status" value="1"/>
</dbReference>
<keyword evidence="1" id="KW-0472">Membrane</keyword>
<dbReference type="Proteomes" id="UP000518300">
    <property type="component" value="Unassembled WGS sequence"/>
</dbReference>
<dbReference type="SUPFAM" id="SSF52540">
    <property type="entry name" value="P-loop containing nucleoside triphosphate hydrolases"/>
    <property type="match status" value="1"/>
</dbReference>
<protein>
    <submittedName>
        <fullName evidence="3">NACHT domain-containing protein</fullName>
    </submittedName>
</protein>
<keyword evidence="1" id="KW-0812">Transmembrane</keyword>
<organism evidence="3 4">
    <name type="scientific">Pyxidicoccus fallax</name>
    <dbReference type="NCBI Taxonomy" id="394095"/>
    <lineage>
        <taxon>Bacteria</taxon>
        <taxon>Pseudomonadati</taxon>
        <taxon>Myxococcota</taxon>
        <taxon>Myxococcia</taxon>
        <taxon>Myxococcales</taxon>
        <taxon>Cystobacterineae</taxon>
        <taxon>Myxococcaceae</taxon>
        <taxon>Pyxidicoccus</taxon>
    </lineage>
</organism>
<reference evidence="3 4" key="1">
    <citation type="submission" date="2020-04" db="EMBL/GenBank/DDBJ databases">
        <title>Draft genome of Pyxidicoccus fallax type strain.</title>
        <authorList>
            <person name="Whitworth D.E."/>
        </authorList>
    </citation>
    <scope>NUCLEOTIDE SEQUENCE [LARGE SCALE GENOMIC DNA]</scope>
    <source>
        <strain evidence="3 4">DSM 14698</strain>
    </source>
</reference>
<evidence type="ECO:0000313" key="3">
    <source>
        <dbReference type="EMBL" id="NMO18436.1"/>
    </source>
</evidence>
<dbReference type="InterPro" id="IPR007111">
    <property type="entry name" value="NACHT_NTPase"/>
</dbReference>
<evidence type="ECO:0000313" key="4">
    <source>
        <dbReference type="Proteomes" id="UP000518300"/>
    </source>
</evidence>
<feature type="transmembrane region" description="Helical" evidence="1">
    <location>
        <begin position="926"/>
        <end position="946"/>
    </location>
</feature>
<dbReference type="EMBL" id="JABBJJ010000137">
    <property type="protein sequence ID" value="NMO18436.1"/>
    <property type="molecule type" value="Genomic_DNA"/>
</dbReference>
<feature type="domain" description="NACHT" evidence="2">
    <location>
        <begin position="193"/>
        <end position="313"/>
    </location>
</feature>
<gene>
    <name evidence="3" type="ORF">HG543_26760</name>
</gene>
<evidence type="ECO:0000259" key="2">
    <source>
        <dbReference type="PROSITE" id="PS50837"/>
    </source>
</evidence>
<accession>A0A848LL34</accession>
<keyword evidence="1" id="KW-1133">Transmembrane helix</keyword>
<dbReference type="PANTHER" id="PTHR46844:SF1">
    <property type="entry name" value="SLR5058 PROTEIN"/>
    <property type="match status" value="1"/>
</dbReference>
<evidence type="ECO:0000256" key="1">
    <source>
        <dbReference type="SAM" id="Phobius"/>
    </source>
</evidence>